<gene>
    <name evidence="1" type="ORF">S12H4_38129</name>
</gene>
<evidence type="ECO:0008006" key="2">
    <source>
        <dbReference type="Google" id="ProtNLM"/>
    </source>
</evidence>
<accession>X1SA51</accession>
<feature type="non-terminal residue" evidence="1">
    <location>
        <position position="267"/>
    </location>
</feature>
<sequence>GYDMALTNILIKNGFSDSEIGAIIRSSKTGKGLKATKQYLIKTIGKGRAFKVTSKQNFNPRPYKEIIESIESKIDNFQRGVYKDSEELLESVKKELIENLINLPSLGRTIYKLKLIEIEMFTYLDLEADLNTAIREGRQKTLSKNHIAIPKPAPYEIDQKRLDRLLEKAIPDKGFLRDYVDICSEITDTPKTFLFWGAMTTLATVLGKEVFVNWETRRLYPNIWCVFLAPSGFRKGTAIDTPVKILWEINKDLLLPSVGSEEGLTKA</sequence>
<evidence type="ECO:0000313" key="1">
    <source>
        <dbReference type="EMBL" id="GAI89858.1"/>
    </source>
</evidence>
<reference evidence="1" key="1">
    <citation type="journal article" date="2014" name="Front. Microbiol.">
        <title>High frequency of phylogenetically diverse reductive dehalogenase-homologous genes in deep subseafloor sedimentary metagenomes.</title>
        <authorList>
            <person name="Kawai M."/>
            <person name="Futagami T."/>
            <person name="Toyoda A."/>
            <person name="Takaki Y."/>
            <person name="Nishi S."/>
            <person name="Hori S."/>
            <person name="Arai W."/>
            <person name="Tsubouchi T."/>
            <person name="Morono Y."/>
            <person name="Uchiyama I."/>
            <person name="Ito T."/>
            <person name="Fujiyama A."/>
            <person name="Inagaki F."/>
            <person name="Takami H."/>
        </authorList>
    </citation>
    <scope>NUCLEOTIDE SEQUENCE</scope>
    <source>
        <strain evidence="1">Expedition CK06-06</strain>
    </source>
</reference>
<feature type="non-terminal residue" evidence="1">
    <location>
        <position position="1"/>
    </location>
</feature>
<protein>
    <recommendedName>
        <fullName evidence="2">DUF3987 domain-containing protein</fullName>
    </recommendedName>
</protein>
<proteinExistence type="predicted"/>
<comment type="caution">
    <text evidence="1">The sequence shown here is derived from an EMBL/GenBank/DDBJ whole genome shotgun (WGS) entry which is preliminary data.</text>
</comment>
<dbReference type="AlphaFoldDB" id="X1SA51"/>
<organism evidence="1">
    <name type="scientific">marine sediment metagenome</name>
    <dbReference type="NCBI Taxonomy" id="412755"/>
    <lineage>
        <taxon>unclassified sequences</taxon>
        <taxon>metagenomes</taxon>
        <taxon>ecological metagenomes</taxon>
    </lineage>
</organism>
<name>X1SA51_9ZZZZ</name>
<dbReference type="EMBL" id="BARW01022917">
    <property type="protein sequence ID" value="GAI89858.1"/>
    <property type="molecule type" value="Genomic_DNA"/>
</dbReference>